<sequence>MSSLPLSTAIARLSLVLGVPGFLVLVVIPVLGRSTQRVAGLPLSVLALFFSFGLVALCMAVAWFAFDRHAPGLDDADG</sequence>
<proteinExistence type="predicted"/>
<feature type="transmembrane region" description="Helical" evidence="1">
    <location>
        <begin position="6"/>
        <end position="31"/>
    </location>
</feature>
<dbReference type="Proteomes" id="UP000585665">
    <property type="component" value="Unassembled WGS sequence"/>
</dbReference>
<evidence type="ECO:0000313" key="2">
    <source>
        <dbReference type="EMBL" id="NVN41213.1"/>
    </source>
</evidence>
<gene>
    <name evidence="2" type="ORF">HUK82_11665</name>
</gene>
<organism evidence="2 3">
    <name type="scientific">Ameyamaea chiangmaiensis</name>
    <dbReference type="NCBI Taxonomy" id="442969"/>
    <lineage>
        <taxon>Bacteria</taxon>
        <taxon>Pseudomonadati</taxon>
        <taxon>Pseudomonadota</taxon>
        <taxon>Alphaproteobacteria</taxon>
        <taxon>Acetobacterales</taxon>
        <taxon>Acetobacteraceae</taxon>
        <taxon>Ameyamaea</taxon>
    </lineage>
</organism>
<feature type="transmembrane region" description="Helical" evidence="1">
    <location>
        <begin position="43"/>
        <end position="66"/>
    </location>
</feature>
<comment type="caution">
    <text evidence="2">The sequence shown here is derived from an EMBL/GenBank/DDBJ whole genome shotgun (WGS) entry which is preliminary data.</text>
</comment>
<protein>
    <submittedName>
        <fullName evidence="2">Uncharacterized protein</fullName>
    </submittedName>
</protein>
<accession>A0A850PEC1</accession>
<keyword evidence="1" id="KW-0812">Transmembrane</keyword>
<keyword evidence="3" id="KW-1185">Reference proteome</keyword>
<evidence type="ECO:0000256" key="1">
    <source>
        <dbReference type="SAM" id="Phobius"/>
    </source>
</evidence>
<keyword evidence="1" id="KW-0472">Membrane</keyword>
<reference evidence="2 3" key="1">
    <citation type="submission" date="2020-06" db="EMBL/GenBank/DDBJ databases">
        <title>Description of novel acetic acid bacteria.</title>
        <authorList>
            <person name="Sombolestani A."/>
        </authorList>
    </citation>
    <scope>NUCLEOTIDE SEQUENCE [LARGE SCALE GENOMIC DNA]</scope>
    <source>
        <strain evidence="2 3">LMG 27010</strain>
    </source>
</reference>
<evidence type="ECO:0000313" key="3">
    <source>
        <dbReference type="Proteomes" id="UP000585665"/>
    </source>
</evidence>
<name>A0A850PEC1_9PROT</name>
<keyword evidence="1" id="KW-1133">Transmembrane helix</keyword>
<dbReference type="RefSeq" id="WP_176614124.1">
    <property type="nucleotide sequence ID" value="NZ_JABXXR010000101.1"/>
</dbReference>
<dbReference type="AlphaFoldDB" id="A0A850PEC1"/>
<dbReference type="EMBL" id="JABXXR010000101">
    <property type="protein sequence ID" value="NVN41213.1"/>
    <property type="molecule type" value="Genomic_DNA"/>
</dbReference>